<dbReference type="OrthoDB" id="9761451at2"/>
<dbReference type="GO" id="GO:0015232">
    <property type="term" value="F:heme transmembrane transporter activity"/>
    <property type="evidence" value="ECO:0007669"/>
    <property type="project" value="InterPro"/>
</dbReference>
<evidence type="ECO:0000256" key="3">
    <source>
        <dbReference type="ARBA" id="ARBA00022475"/>
    </source>
</evidence>
<feature type="transmembrane region" description="Helical" evidence="10">
    <location>
        <begin position="431"/>
        <end position="448"/>
    </location>
</feature>
<evidence type="ECO:0000259" key="12">
    <source>
        <dbReference type="Pfam" id="PF16327"/>
    </source>
</evidence>
<dbReference type="KEGG" id="tra:Trad_0414"/>
<evidence type="ECO:0000256" key="6">
    <source>
        <dbReference type="ARBA" id="ARBA00022748"/>
    </source>
</evidence>
<reference evidence="13 14" key="2">
    <citation type="journal article" date="2011" name="Stand. Genomic Sci.">
        <title>Complete genome sequence of Truepera radiovictrix type strain (RQ-24).</title>
        <authorList>
            <person name="Ivanova N."/>
            <person name="Rohde C."/>
            <person name="Munk C."/>
            <person name="Nolan M."/>
            <person name="Lucas S."/>
            <person name="Del Rio T.G."/>
            <person name="Tice H."/>
            <person name="Deshpande S."/>
            <person name="Cheng J.F."/>
            <person name="Tapia R."/>
            <person name="Han C."/>
            <person name="Goodwin L."/>
            <person name="Pitluck S."/>
            <person name="Liolios K."/>
            <person name="Mavromatis K."/>
            <person name="Mikhailova N."/>
            <person name="Pati A."/>
            <person name="Chen A."/>
            <person name="Palaniappan K."/>
            <person name="Land M."/>
            <person name="Hauser L."/>
            <person name="Chang Y.J."/>
            <person name="Jeffries C.D."/>
            <person name="Brambilla E."/>
            <person name="Rohde M."/>
            <person name="Goker M."/>
            <person name="Tindall B.J."/>
            <person name="Woyke T."/>
            <person name="Bristow J."/>
            <person name="Eisen J.A."/>
            <person name="Markowitz V."/>
            <person name="Hugenholtz P."/>
            <person name="Kyrpides N.C."/>
            <person name="Klenk H.P."/>
            <person name="Lapidus A."/>
        </authorList>
    </citation>
    <scope>NUCLEOTIDE SEQUENCE [LARGE SCALE GENOMIC DNA]</scope>
    <source>
        <strain evidence="14">DSM 17093 / CIP 108686 / LMG 22925 / RQ-24</strain>
    </source>
</reference>
<dbReference type="InterPro" id="IPR003567">
    <property type="entry name" value="Cyt_c_biogenesis"/>
</dbReference>
<dbReference type="GO" id="GO:0020037">
    <property type="term" value="F:heme binding"/>
    <property type="evidence" value="ECO:0007669"/>
    <property type="project" value="InterPro"/>
</dbReference>
<dbReference type="GO" id="GO:0017004">
    <property type="term" value="P:cytochrome complex assembly"/>
    <property type="evidence" value="ECO:0007669"/>
    <property type="project" value="UniProtKB-KW"/>
</dbReference>
<name>D7CRR2_TRURR</name>
<feature type="domain" description="Cytochrome c-type biogenesis protein CcmF C-terminal" evidence="12">
    <location>
        <begin position="320"/>
        <end position="649"/>
    </location>
</feature>
<feature type="transmembrane region" description="Helical" evidence="10">
    <location>
        <begin position="315"/>
        <end position="336"/>
    </location>
</feature>
<dbReference type="EMBL" id="CP002049">
    <property type="protein sequence ID" value="ADI13552.1"/>
    <property type="molecule type" value="Genomic_DNA"/>
</dbReference>
<dbReference type="PANTHER" id="PTHR43653">
    <property type="entry name" value="CYTOCHROME C ASSEMBLY PROTEIN-RELATED"/>
    <property type="match status" value="1"/>
</dbReference>
<evidence type="ECO:0000256" key="10">
    <source>
        <dbReference type="SAM" id="Phobius"/>
    </source>
</evidence>
<evidence type="ECO:0000256" key="2">
    <source>
        <dbReference type="ARBA" id="ARBA00009186"/>
    </source>
</evidence>
<dbReference type="Pfam" id="PF01578">
    <property type="entry name" value="Cytochrom_C_asm"/>
    <property type="match status" value="1"/>
</dbReference>
<evidence type="ECO:0000256" key="4">
    <source>
        <dbReference type="ARBA" id="ARBA00022519"/>
    </source>
</evidence>
<keyword evidence="4" id="KW-0997">Cell inner membrane</keyword>
<accession>D7CRR2</accession>
<proteinExistence type="inferred from homology"/>
<evidence type="ECO:0000256" key="1">
    <source>
        <dbReference type="ARBA" id="ARBA00004429"/>
    </source>
</evidence>
<comment type="subcellular location">
    <subcellularLocation>
        <location evidence="1">Cell inner membrane</location>
        <topology evidence="1">Multi-pass membrane protein</topology>
    </subcellularLocation>
</comment>
<evidence type="ECO:0000256" key="8">
    <source>
        <dbReference type="ARBA" id="ARBA00023136"/>
    </source>
</evidence>
<gene>
    <name evidence="13" type="ordered locus">Trad_0414</name>
</gene>
<dbReference type="AlphaFoldDB" id="D7CRR2"/>
<comment type="function">
    <text evidence="9">Required for the biogenesis of c-type cytochromes. Possible subunit of a heme lyase.</text>
</comment>
<feature type="transmembrane region" description="Helical" evidence="10">
    <location>
        <begin position="48"/>
        <end position="68"/>
    </location>
</feature>
<dbReference type="Proteomes" id="UP000000379">
    <property type="component" value="Chromosome"/>
</dbReference>
<evidence type="ECO:0000256" key="7">
    <source>
        <dbReference type="ARBA" id="ARBA00022989"/>
    </source>
</evidence>
<keyword evidence="5 10" id="KW-0812">Transmembrane</keyword>
<feature type="transmembrane region" description="Helical" evidence="10">
    <location>
        <begin position="357"/>
        <end position="381"/>
    </location>
</feature>
<feature type="transmembrane region" description="Helical" evidence="10">
    <location>
        <begin position="282"/>
        <end position="303"/>
    </location>
</feature>
<protein>
    <submittedName>
        <fullName evidence="13">Cytochrome c assembly protein</fullName>
    </submittedName>
</protein>
<dbReference type="PRINTS" id="PR01410">
    <property type="entry name" value="CCBIOGENESIS"/>
</dbReference>
<feature type="transmembrane region" description="Helical" evidence="10">
    <location>
        <begin position="173"/>
        <end position="195"/>
    </location>
</feature>
<dbReference type="InterPro" id="IPR032523">
    <property type="entry name" value="CcmF_C"/>
</dbReference>
<dbReference type="Pfam" id="PF16327">
    <property type="entry name" value="CcmF_C"/>
    <property type="match status" value="1"/>
</dbReference>
<evidence type="ECO:0000256" key="9">
    <source>
        <dbReference type="ARBA" id="ARBA00037230"/>
    </source>
</evidence>
<organism evidence="13 14">
    <name type="scientific">Truepera radiovictrix (strain DSM 17093 / CIP 108686 / LMG 22925 / RQ-24)</name>
    <dbReference type="NCBI Taxonomy" id="649638"/>
    <lineage>
        <taxon>Bacteria</taxon>
        <taxon>Thermotogati</taxon>
        <taxon>Deinococcota</taxon>
        <taxon>Deinococci</taxon>
        <taxon>Trueperales</taxon>
        <taxon>Trueperaceae</taxon>
        <taxon>Truepera</taxon>
    </lineage>
</organism>
<keyword evidence="14" id="KW-1185">Reference proteome</keyword>
<feature type="transmembrane region" description="Helical" evidence="10">
    <location>
        <begin position="103"/>
        <end position="122"/>
    </location>
</feature>
<reference evidence="14" key="1">
    <citation type="submission" date="2010-05" db="EMBL/GenBank/DDBJ databases">
        <title>The complete genome of Truepera radiovictris DSM 17093.</title>
        <authorList>
            <consortium name="US DOE Joint Genome Institute (JGI-PGF)"/>
            <person name="Lucas S."/>
            <person name="Copeland A."/>
            <person name="Lapidus A."/>
            <person name="Glavina del Rio T."/>
            <person name="Dalin E."/>
            <person name="Tice H."/>
            <person name="Bruce D."/>
            <person name="Goodwin L."/>
            <person name="Pitluck S."/>
            <person name="Kyrpides N."/>
            <person name="Mavromatis K."/>
            <person name="Ovchinnikova G."/>
            <person name="Munk A.C."/>
            <person name="Detter J.C."/>
            <person name="Han C."/>
            <person name="Tapia R."/>
            <person name="Land M."/>
            <person name="Hauser L."/>
            <person name="Markowitz V."/>
            <person name="Cheng J.-F."/>
            <person name="Hugenholtz P."/>
            <person name="Woyke T."/>
            <person name="Wu D."/>
            <person name="Tindall B."/>
            <person name="Pomrenke H.G."/>
            <person name="Brambilla E."/>
            <person name="Klenk H.-P."/>
            <person name="Eisen J.A."/>
        </authorList>
    </citation>
    <scope>NUCLEOTIDE SEQUENCE [LARGE SCALE GENOMIC DNA]</scope>
    <source>
        <strain evidence="14">DSM 17093 / CIP 108686 / LMG 22925 / RQ-24</strain>
    </source>
</reference>
<keyword evidence="7 10" id="KW-1133">Transmembrane helix</keyword>
<feature type="transmembrane region" description="Helical" evidence="10">
    <location>
        <begin position="454"/>
        <end position="478"/>
    </location>
</feature>
<dbReference type="RefSeq" id="WP_013176932.1">
    <property type="nucleotide sequence ID" value="NC_014221.1"/>
</dbReference>
<evidence type="ECO:0000259" key="11">
    <source>
        <dbReference type="Pfam" id="PF01578"/>
    </source>
</evidence>
<dbReference type="STRING" id="649638.Trad_0414"/>
<dbReference type="InterPro" id="IPR002541">
    <property type="entry name" value="Cyt_c_assembly"/>
</dbReference>
<evidence type="ECO:0000313" key="14">
    <source>
        <dbReference type="Proteomes" id="UP000000379"/>
    </source>
</evidence>
<keyword evidence="8 10" id="KW-0472">Membrane</keyword>
<dbReference type="HOGENOM" id="CLU_015041_3_0_0"/>
<feature type="transmembrane region" description="Helical" evidence="10">
    <location>
        <begin position="507"/>
        <end position="525"/>
    </location>
</feature>
<feature type="transmembrane region" description="Helical" evidence="10">
    <location>
        <begin position="216"/>
        <end position="234"/>
    </location>
</feature>
<keyword evidence="6" id="KW-0201">Cytochrome c-type biogenesis</keyword>
<dbReference type="PRINTS" id="PR01411">
    <property type="entry name" value="CCMFBIOGNSIS"/>
</dbReference>
<dbReference type="eggNOG" id="COG1138">
    <property type="taxonomic scope" value="Bacteria"/>
</dbReference>
<dbReference type="PANTHER" id="PTHR43653:SF1">
    <property type="entry name" value="CYTOCHROME C-TYPE BIOGENESIS PROTEIN CCMF"/>
    <property type="match status" value="1"/>
</dbReference>
<feature type="transmembrane region" description="Helical" evidence="10">
    <location>
        <begin position="401"/>
        <end position="419"/>
    </location>
</feature>
<sequence length="677" mass="73635">MFDPTQLSLAYLGSGSVLLALGLALYAVLVGALGAARHDARLQTSARYAAVGIFFAMTAAVVVMQTALLTDDFSVKYVAEHSISTSPTWVKVATMWAALEGSILLWAWFAAGYTALLALVAPNDALRPWALVVMNAVNVFFISVNGLVANPFIALATPPLEGPGPNPLLQNHWMMAVHPILIYLGYVGLTVPFAYAMSALITKRPGSEWMTQTRTWTLVGWGFLGLGKVAGGWWSYEVLGWGGYWAWDPVENVSILPWLTATAFIHSVQVQERRRMLKAWNLLLIILTFALTILGTFIIRAGVISSVHAFGDGPVGPYFLGFFLLVSAVSFGLLALRWDQVRDRADLDSVVSREGSFLLGNVLFLAMTFAVLLGTLFPLLVEAVTGEKVTVGAPFFNQVSFPLWLGILALMGIGPLLPWRKAEEQSLRRNLAWMLGGALVAGALAYLFGVRKFYPLMTVALCAYNLVSLGLLLSGALVPRLRLSSQGPLRVFVQYATESRRRFGSMIVHFGVVVIALGIAGSGGYRVDQQLRVTLGESVPFQGYELRAIDRFMEQTPGRISAGAVVEVWRDGRFVATLRPRVNVFGGGDTQPVPTPDVLYTAWHDVYLNVAGPVRPDQDFIVLRAVQSPLIAWIWIGTAILAFGTAYTLLPAPRRQKRRVTAAAAEGVPETVPGARV</sequence>
<feature type="transmembrane region" description="Helical" evidence="10">
    <location>
        <begin position="254"/>
        <end position="270"/>
    </location>
</feature>
<comment type="similarity">
    <text evidence="2">Belongs to the CcmF/CycK/Ccl1/NrfE/CcsA family.</text>
</comment>
<feature type="transmembrane region" description="Helical" evidence="10">
    <location>
        <begin position="630"/>
        <end position="650"/>
    </location>
</feature>
<dbReference type="InterPro" id="IPR003568">
    <property type="entry name" value="Cyt_c_biogenesis_CcmF"/>
</dbReference>
<keyword evidence="3" id="KW-1003">Cell membrane</keyword>
<evidence type="ECO:0000256" key="5">
    <source>
        <dbReference type="ARBA" id="ARBA00022692"/>
    </source>
</evidence>
<dbReference type="GO" id="GO:0005886">
    <property type="term" value="C:plasma membrane"/>
    <property type="evidence" value="ECO:0007669"/>
    <property type="project" value="UniProtKB-SubCell"/>
</dbReference>
<feature type="transmembrane region" description="Helical" evidence="10">
    <location>
        <begin position="12"/>
        <end position="36"/>
    </location>
</feature>
<evidence type="ECO:0000313" key="13">
    <source>
        <dbReference type="EMBL" id="ADI13552.1"/>
    </source>
</evidence>
<feature type="transmembrane region" description="Helical" evidence="10">
    <location>
        <begin position="129"/>
        <end position="153"/>
    </location>
</feature>
<feature type="domain" description="Cytochrome c assembly protein" evidence="11">
    <location>
        <begin position="96"/>
        <end position="301"/>
    </location>
</feature>